<name>A0AAD2H9V1_9AGAR</name>
<keyword evidence="2" id="KW-1185">Reference proteome</keyword>
<comment type="caution">
    <text evidence="1">The sequence shown here is derived from an EMBL/GenBank/DDBJ whole genome shotgun (WGS) entry which is preliminary data.</text>
</comment>
<evidence type="ECO:0000313" key="1">
    <source>
        <dbReference type="EMBL" id="CAK5270875.1"/>
    </source>
</evidence>
<protein>
    <submittedName>
        <fullName evidence="1">Uncharacterized protein</fullName>
    </submittedName>
</protein>
<gene>
    <name evidence="1" type="ORF">MYCIT1_LOCUS15639</name>
</gene>
<organism evidence="1 2">
    <name type="scientific">Mycena citricolor</name>
    <dbReference type="NCBI Taxonomy" id="2018698"/>
    <lineage>
        <taxon>Eukaryota</taxon>
        <taxon>Fungi</taxon>
        <taxon>Dikarya</taxon>
        <taxon>Basidiomycota</taxon>
        <taxon>Agaricomycotina</taxon>
        <taxon>Agaricomycetes</taxon>
        <taxon>Agaricomycetidae</taxon>
        <taxon>Agaricales</taxon>
        <taxon>Marasmiineae</taxon>
        <taxon>Mycenaceae</taxon>
        <taxon>Mycena</taxon>
    </lineage>
</organism>
<dbReference type="Proteomes" id="UP001295794">
    <property type="component" value="Unassembled WGS sequence"/>
</dbReference>
<evidence type="ECO:0000313" key="2">
    <source>
        <dbReference type="Proteomes" id="UP001295794"/>
    </source>
</evidence>
<proteinExistence type="predicted"/>
<reference evidence="1" key="1">
    <citation type="submission" date="2023-11" db="EMBL/GenBank/DDBJ databases">
        <authorList>
            <person name="De Vega J J."/>
            <person name="De Vega J J."/>
        </authorList>
    </citation>
    <scope>NUCLEOTIDE SEQUENCE</scope>
</reference>
<dbReference type="AlphaFoldDB" id="A0AAD2H9V1"/>
<accession>A0AAD2H9V1</accession>
<dbReference type="EMBL" id="CAVNYO010000169">
    <property type="protein sequence ID" value="CAK5270875.1"/>
    <property type="molecule type" value="Genomic_DNA"/>
</dbReference>
<sequence length="68" mass="7611">MPFSVLGSCATAFLVVTATYLIKRALDSRSHDVNLLRGPSPASWLFGASSTTDRHLIWRTQWTIDCDR</sequence>